<evidence type="ECO:0000259" key="2">
    <source>
        <dbReference type="Pfam" id="PF09339"/>
    </source>
</evidence>
<evidence type="ECO:0000313" key="4">
    <source>
        <dbReference type="Proteomes" id="UP001596504"/>
    </source>
</evidence>
<protein>
    <submittedName>
        <fullName evidence="3">Helix-turn-helix domain-containing protein</fullName>
    </submittedName>
</protein>
<feature type="domain" description="HTH iclR-type" evidence="2">
    <location>
        <begin position="170"/>
        <end position="196"/>
    </location>
</feature>
<keyword evidence="4" id="KW-1185">Reference proteome</keyword>
<evidence type="ECO:0000256" key="1">
    <source>
        <dbReference type="SAM" id="MobiDB-lite"/>
    </source>
</evidence>
<reference evidence="4" key="1">
    <citation type="journal article" date="2019" name="Int. J. Syst. Evol. Microbiol.">
        <title>The Global Catalogue of Microorganisms (GCM) 10K type strain sequencing project: providing services to taxonomists for standard genome sequencing and annotation.</title>
        <authorList>
            <consortium name="The Broad Institute Genomics Platform"/>
            <consortium name="The Broad Institute Genome Sequencing Center for Infectious Disease"/>
            <person name="Wu L."/>
            <person name="Ma J."/>
        </authorList>
    </citation>
    <scope>NUCLEOTIDE SEQUENCE [LARGE SCALE GENOMIC DNA]</scope>
    <source>
        <strain evidence="4">WLHS5</strain>
    </source>
</reference>
<evidence type="ECO:0000313" key="3">
    <source>
        <dbReference type="EMBL" id="MFC7344929.1"/>
    </source>
</evidence>
<dbReference type="InterPro" id="IPR036388">
    <property type="entry name" value="WH-like_DNA-bd_sf"/>
</dbReference>
<dbReference type="Gene3D" id="1.10.10.10">
    <property type="entry name" value="Winged helix-like DNA-binding domain superfamily/Winged helix DNA-binding domain"/>
    <property type="match status" value="1"/>
</dbReference>
<organism evidence="3 4">
    <name type="scientific">Saccharopolyspora griseoalba</name>
    <dbReference type="NCBI Taxonomy" id="1431848"/>
    <lineage>
        <taxon>Bacteria</taxon>
        <taxon>Bacillati</taxon>
        <taxon>Actinomycetota</taxon>
        <taxon>Actinomycetes</taxon>
        <taxon>Pseudonocardiales</taxon>
        <taxon>Pseudonocardiaceae</taxon>
        <taxon>Saccharopolyspora</taxon>
    </lineage>
</organism>
<feature type="region of interest" description="Disordered" evidence="1">
    <location>
        <begin position="69"/>
        <end position="88"/>
    </location>
</feature>
<gene>
    <name evidence="3" type="ORF">ACFQRI_26255</name>
</gene>
<comment type="caution">
    <text evidence="3">The sequence shown here is derived from an EMBL/GenBank/DDBJ whole genome shotgun (WGS) entry which is preliminary data.</text>
</comment>
<name>A0ABW2LUN1_9PSEU</name>
<dbReference type="Proteomes" id="UP001596504">
    <property type="component" value="Unassembled WGS sequence"/>
</dbReference>
<proteinExistence type="predicted"/>
<dbReference type="InterPro" id="IPR005471">
    <property type="entry name" value="Tscrpt_reg_IclR_N"/>
</dbReference>
<dbReference type="Pfam" id="PF09339">
    <property type="entry name" value="HTH_IclR"/>
    <property type="match status" value="1"/>
</dbReference>
<accession>A0ABW2LUN1</accession>
<sequence length="206" mass="23298">MRETTMIRAGRNTLDRAGIATALGMSKYRADVEKPWNNPGFPRTLNGRPGRRVRWLWDEEEVLTYRDQEAEPNEPIELVSRDPHEDPDPADLLDYNDIARLTGRTRAQVQNLCGDGYLPLADDPHGRTYGVPHVRRAALAEYLAVGITRPARGRPRKDDSERHYALVAQALADNPRARLSELARATGLSRPTVQRLRAQVEQEEEA</sequence>
<dbReference type="RefSeq" id="WP_380673200.1">
    <property type="nucleotide sequence ID" value="NZ_JBHTCJ010000021.1"/>
</dbReference>
<dbReference type="EMBL" id="JBHTCJ010000021">
    <property type="protein sequence ID" value="MFC7344929.1"/>
    <property type="molecule type" value="Genomic_DNA"/>
</dbReference>